<dbReference type="EMBL" id="LCIT01000005">
    <property type="protein sequence ID" value="KKT63299.1"/>
    <property type="molecule type" value="Genomic_DNA"/>
</dbReference>
<sequence length="266" mass="30712">MPEKPPENNTENNPEPKSPESELSQEVLERVMAKVQDIGSYPTAFTAIEDDKTLDTTKNVLQYGLLGSQRPSLDTGDRGDRSKEKWAYLARKTKKNIVHFNIVGRTILGAGQEERNPVMRHIGRSYWTRIVSGSEKGFVILFNSKEFADGWENDGEKDGLKRRTYYQRGGFHEWETRRDPSDEWYGVGPIPDSGFVMRDRIAPRFFKGIIPVGKTLSLEELVLLMFEIKTFLPIFDSNGNLLWPQKMSYEEVKKFVEERDKNKEKK</sequence>
<evidence type="ECO:0000313" key="2">
    <source>
        <dbReference type="EMBL" id="KKT63299.1"/>
    </source>
</evidence>
<reference evidence="2 3" key="1">
    <citation type="journal article" date="2015" name="Nature">
        <title>rRNA introns, odd ribosomes, and small enigmatic genomes across a large radiation of phyla.</title>
        <authorList>
            <person name="Brown C.T."/>
            <person name="Hug L.A."/>
            <person name="Thomas B.C."/>
            <person name="Sharon I."/>
            <person name="Castelle C.J."/>
            <person name="Singh A."/>
            <person name="Wilkins M.J."/>
            <person name="Williams K.H."/>
            <person name="Banfield J.F."/>
        </authorList>
    </citation>
    <scope>NUCLEOTIDE SEQUENCE [LARGE SCALE GENOMIC DNA]</scope>
</reference>
<evidence type="ECO:0000256" key="1">
    <source>
        <dbReference type="SAM" id="MobiDB-lite"/>
    </source>
</evidence>
<dbReference type="Proteomes" id="UP000033945">
    <property type="component" value="Unassembled WGS sequence"/>
</dbReference>
<dbReference type="AlphaFoldDB" id="A0A0G1LUC3"/>
<gene>
    <name evidence="2" type="ORF">UW55_C0005G0014</name>
</gene>
<proteinExistence type="predicted"/>
<comment type="caution">
    <text evidence="2">The sequence shown here is derived from an EMBL/GenBank/DDBJ whole genome shotgun (WGS) entry which is preliminary data.</text>
</comment>
<organism evidence="2 3">
    <name type="scientific">Candidatus Giovannonibacteria bacterium GW2011_GWA2_44_26</name>
    <dbReference type="NCBI Taxonomy" id="1618648"/>
    <lineage>
        <taxon>Bacteria</taxon>
        <taxon>Candidatus Giovannoniibacteriota</taxon>
    </lineage>
</organism>
<evidence type="ECO:0000313" key="3">
    <source>
        <dbReference type="Proteomes" id="UP000033945"/>
    </source>
</evidence>
<protein>
    <submittedName>
        <fullName evidence="2">Uncharacterized protein</fullName>
    </submittedName>
</protein>
<name>A0A0G1LUC3_9BACT</name>
<feature type="region of interest" description="Disordered" evidence="1">
    <location>
        <begin position="1"/>
        <end position="24"/>
    </location>
</feature>
<accession>A0A0G1LUC3</accession>